<dbReference type="Proteomes" id="UP000050640">
    <property type="component" value="Unplaced"/>
</dbReference>
<accession>A0A0R3RHQ9</accession>
<dbReference type="SUPFAM" id="SSF56672">
    <property type="entry name" value="DNA/RNA polymerases"/>
    <property type="match status" value="1"/>
</dbReference>
<dbReference type="AlphaFoldDB" id="A0A0R3RHQ9"/>
<evidence type="ECO:0000259" key="1">
    <source>
        <dbReference type="SMART" id="SM00482"/>
    </source>
</evidence>
<reference evidence="3" key="1">
    <citation type="submission" date="2017-02" db="UniProtKB">
        <authorList>
            <consortium name="WormBaseParasite"/>
        </authorList>
    </citation>
    <scope>IDENTIFICATION</scope>
</reference>
<proteinExistence type="predicted"/>
<dbReference type="PRINTS" id="PR00868">
    <property type="entry name" value="DNAPOLI"/>
</dbReference>
<dbReference type="GO" id="GO:0006261">
    <property type="term" value="P:DNA-templated DNA replication"/>
    <property type="evidence" value="ECO:0007669"/>
    <property type="project" value="InterPro"/>
</dbReference>
<dbReference type="Pfam" id="PF00476">
    <property type="entry name" value="DNA_pol_A"/>
    <property type="match status" value="1"/>
</dbReference>
<dbReference type="GO" id="GO:0006302">
    <property type="term" value="P:double-strand break repair"/>
    <property type="evidence" value="ECO:0007669"/>
    <property type="project" value="TreeGrafter"/>
</dbReference>
<sequence>MRVLAHLSADPHLISLFLAEGDFFEIVANRWNSSEMLHIKVDRNKIKQLCYGIIYGMGAISLSKELGIPKQHAQQMIVSFFQQFPKVRTWMDKVLAACRANGYVSTLLGRRRFLPQITGMLQAKSAQAERQAVNTCIQARVTHI</sequence>
<feature type="domain" description="DNA-directed DNA polymerase family A palm" evidence="1">
    <location>
        <begin position="1"/>
        <end position="143"/>
    </location>
</feature>
<evidence type="ECO:0000313" key="2">
    <source>
        <dbReference type="Proteomes" id="UP000050640"/>
    </source>
</evidence>
<dbReference type="PANTHER" id="PTHR10133">
    <property type="entry name" value="DNA POLYMERASE I"/>
    <property type="match status" value="1"/>
</dbReference>
<dbReference type="InterPro" id="IPR002298">
    <property type="entry name" value="DNA_polymerase_A"/>
</dbReference>
<dbReference type="FunFam" id="1.10.150.20:FF:000002">
    <property type="entry name" value="DNA polymerase I"/>
    <property type="match status" value="1"/>
</dbReference>
<dbReference type="Gene3D" id="1.10.150.20">
    <property type="entry name" value="5' to 3' exonuclease, C-terminal subdomain"/>
    <property type="match status" value="1"/>
</dbReference>
<name>A0A0R3RHQ9_9BILA</name>
<keyword evidence="2" id="KW-1185">Reference proteome</keyword>
<protein>
    <submittedName>
        <fullName evidence="3">POLAc domain-containing protein</fullName>
    </submittedName>
</protein>
<dbReference type="WBParaSite" id="EEL_0000099701-mRNA-1">
    <property type="protein sequence ID" value="EEL_0000099701-mRNA-1"/>
    <property type="gene ID" value="EEL_0000099701"/>
</dbReference>
<dbReference type="STRING" id="1147741.A0A0R3RHQ9"/>
<evidence type="ECO:0000313" key="3">
    <source>
        <dbReference type="WBParaSite" id="EEL_0000099701-mRNA-1"/>
    </source>
</evidence>
<dbReference type="InterPro" id="IPR001098">
    <property type="entry name" value="DNA-dir_DNA_pol_A_palm_dom"/>
</dbReference>
<organism evidence="2 3">
    <name type="scientific">Elaeophora elaphi</name>
    <dbReference type="NCBI Taxonomy" id="1147741"/>
    <lineage>
        <taxon>Eukaryota</taxon>
        <taxon>Metazoa</taxon>
        <taxon>Ecdysozoa</taxon>
        <taxon>Nematoda</taxon>
        <taxon>Chromadorea</taxon>
        <taxon>Rhabditida</taxon>
        <taxon>Spirurina</taxon>
        <taxon>Spiruromorpha</taxon>
        <taxon>Filarioidea</taxon>
        <taxon>Onchocercidae</taxon>
        <taxon>Elaeophora</taxon>
    </lineage>
</organism>
<dbReference type="GO" id="GO:0003887">
    <property type="term" value="F:DNA-directed DNA polymerase activity"/>
    <property type="evidence" value="ECO:0007669"/>
    <property type="project" value="InterPro"/>
</dbReference>
<dbReference type="InterPro" id="IPR043502">
    <property type="entry name" value="DNA/RNA_pol_sf"/>
</dbReference>
<dbReference type="PANTHER" id="PTHR10133:SF62">
    <property type="entry name" value="DNA POLYMERASE THETA"/>
    <property type="match status" value="1"/>
</dbReference>
<dbReference type="SMART" id="SM00482">
    <property type="entry name" value="POLAc"/>
    <property type="match status" value="1"/>
</dbReference>
<dbReference type="GO" id="GO:0003677">
    <property type="term" value="F:DNA binding"/>
    <property type="evidence" value="ECO:0007669"/>
    <property type="project" value="InterPro"/>
</dbReference>